<comment type="caution">
    <text evidence="2">The sequence shown here is derived from an EMBL/GenBank/DDBJ whole genome shotgun (WGS) entry which is preliminary data.</text>
</comment>
<gene>
    <name evidence="2" type="ORF">EPUL_001816</name>
</gene>
<keyword evidence="1" id="KW-0812">Transmembrane</keyword>
<protein>
    <submittedName>
        <fullName evidence="2">Uncharacterized protein</fullName>
    </submittedName>
</protein>
<dbReference type="AlphaFoldDB" id="A0A2S4PXE6"/>
<accession>A0A2S4PXE6</accession>
<name>A0A2S4PXE6_9PEZI</name>
<dbReference type="EMBL" id="PEDP01000271">
    <property type="protein sequence ID" value="POS86695.1"/>
    <property type="molecule type" value="Genomic_DNA"/>
</dbReference>
<feature type="transmembrane region" description="Helical" evidence="1">
    <location>
        <begin position="66"/>
        <end position="88"/>
    </location>
</feature>
<evidence type="ECO:0000313" key="2">
    <source>
        <dbReference type="EMBL" id="POS86695.1"/>
    </source>
</evidence>
<evidence type="ECO:0000256" key="1">
    <source>
        <dbReference type="SAM" id="Phobius"/>
    </source>
</evidence>
<evidence type="ECO:0000313" key="3">
    <source>
        <dbReference type="Proteomes" id="UP000237438"/>
    </source>
</evidence>
<dbReference type="Proteomes" id="UP000237438">
    <property type="component" value="Unassembled WGS sequence"/>
</dbReference>
<keyword evidence="1" id="KW-1133">Transmembrane helix</keyword>
<dbReference type="OrthoDB" id="4524805at2759"/>
<sequence length="452" mass="51494">MNLSFRNITLFSSLISRRSEDLSAYLKSLGTKELLKLKRNPAVLISRDHPLLNLEPRSNSTLPAQVSGIIGAYILSVIIVCIIIYILASRLRNKQRVTHDTLDAEKIESQYLNANDPSSEETKIYSQKLKEGNLALQIPSPSHGFLPQNNENLAFDMRVIETDREALSRNLEEVYAHVIAQEESKVNQTTPNNKPFFSSILPAINNRIKTTFKRQSHSCENKLPRKSYKTTNSKFFARAIPRFSSLSRLKLSKMEKKSSRNLKISLPIPQPSIGWSAINCDQIITARSQSFSNSFPQITRDDSHQSLELYPTGSPGQNIEKNSPLKLPDFSKSHQISDTLNPQFVPRLLPLRKYESSTQSPCPILTPTKTTVLEREQFPIYFEAGSMKLPQTAGSIPYSPYQPRSMTIPITPTFITREERKRRKKLKPKIPSFELVKSEAEIWDDVYDMRKN</sequence>
<reference evidence="2 3" key="1">
    <citation type="submission" date="2017-10" db="EMBL/GenBank/DDBJ databases">
        <title>Development of genomic resources for the powdery mildew, Erysiphe pulchra.</title>
        <authorList>
            <person name="Wadl P.A."/>
            <person name="Mack B.M."/>
            <person name="Moore G."/>
            <person name="Beltz S.B."/>
        </authorList>
    </citation>
    <scope>NUCLEOTIDE SEQUENCE [LARGE SCALE GENOMIC DNA]</scope>
    <source>
        <strain evidence="2">Cflorida</strain>
    </source>
</reference>
<proteinExistence type="predicted"/>
<keyword evidence="1" id="KW-0472">Membrane</keyword>
<keyword evidence="3" id="KW-1185">Reference proteome</keyword>
<organism evidence="2 3">
    <name type="scientific">Erysiphe pulchra</name>
    <dbReference type="NCBI Taxonomy" id="225359"/>
    <lineage>
        <taxon>Eukaryota</taxon>
        <taxon>Fungi</taxon>
        <taxon>Dikarya</taxon>
        <taxon>Ascomycota</taxon>
        <taxon>Pezizomycotina</taxon>
        <taxon>Leotiomycetes</taxon>
        <taxon>Erysiphales</taxon>
        <taxon>Erysiphaceae</taxon>
        <taxon>Erysiphe</taxon>
    </lineage>
</organism>